<keyword evidence="4 9" id="KW-0547">Nucleotide-binding</keyword>
<dbReference type="Proteomes" id="UP000215596">
    <property type="component" value="Unassembled WGS sequence"/>
</dbReference>
<reference evidence="11 14" key="2">
    <citation type="submission" date="2019-11" db="EMBL/GenBank/DDBJ databases">
        <title>Draft genome sequences of five Paenibacillus species of dairy origin.</title>
        <authorList>
            <person name="Olajide A.M."/>
            <person name="Chen S."/>
            <person name="Lapointe G."/>
        </authorList>
    </citation>
    <scope>NUCLEOTIDE SEQUENCE [LARGE SCALE GENOMIC DNA]</scope>
    <source>
        <strain evidence="11 14">3CS1</strain>
    </source>
</reference>
<dbReference type="PANTHER" id="PTHR24363:SF0">
    <property type="entry name" value="SERINE_THREONINE KINASE LIKE DOMAIN CONTAINING 1"/>
    <property type="match status" value="1"/>
</dbReference>
<dbReference type="SUPFAM" id="SSF52540">
    <property type="entry name" value="P-loop containing nucleoside triphosphate hydrolases"/>
    <property type="match status" value="1"/>
</dbReference>
<dbReference type="InterPro" id="IPR017441">
    <property type="entry name" value="Protein_kinase_ATP_BS"/>
</dbReference>
<dbReference type="InterPro" id="IPR011009">
    <property type="entry name" value="Kinase-like_dom_sf"/>
</dbReference>
<feature type="binding site" evidence="9">
    <location>
        <position position="47"/>
    </location>
    <ligand>
        <name>ATP</name>
        <dbReference type="ChEBI" id="CHEBI:30616"/>
    </ligand>
</feature>
<gene>
    <name evidence="12" type="ORF">CHH67_03845</name>
    <name evidence="11" type="ORF">GNP94_07810</name>
</gene>
<keyword evidence="2 12" id="KW-0723">Serine/threonine-protein kinase</keyword>
<dbReference type="Pfam" id="PF00069">
    <property type="entry name" value="Pkinase"/>
    <property type="match status" value="1"/>
</dbReference>
<evidence type="ECO:0000256" key="1">
    <source>
        <dbReference type="ARBA" id="ARBA00012513"/>
    </source>
</evidence>
<evidence type="ECO:0000313" key="14">
    <source>
        <dbReference type="Proteomes" id="UP000435177"/>
    </source>
</evidence>
<reference evidence="12 13" key="1">
    <citation type="submission" date="2017-07" db="EMBL/GenBank/DDBJ databases">
        <title>Isolation and whole genome analysis of endospore-forming bacteria from heroin.</title>
        <authorList>
            <person name="Kalinowski J."/>
            <person name="Ahrens B."/>
            <person name="Al-Dilaimi A."/>
            <person name="Winkler A."/>
            <person name="Wibberg D."/>
            <person name="Schleenbecker U."/>
            <person name="Ruckert C."/>
            <person name="Wolfel R."/>
            <person name="Grass G."/>
        </authorList>
    </citation>
    <scope>NUCLEOTIDE SEQUENCE [LARGE SCALE GENOMIC DNA]</scope>
    <source>
        <strain evidence="12 13">7537-G1</strain>
    </source>
</reference>
<dbReference type="RefSeq" id="WP_095263670.1">
    <property type="nucleotide sequence ID" value="NZ_NPBY01000012.1"/>
</dbReference>
<organism evidence="12 13">
    <name type="scientific">Paenibacillus campinasensis</name>
    <dbReference type="NCBI Taxonomy" id="66347"/>
    <lineage>
        <taxon>Bacteria</taxon>
        <taxon>Bacillati</taxon>
        <taxon>Bacillota</taxon>
        <taxon>Bacilli</taxon>
        <taxon>Bacillales</taxon>
        <taxon>Paenibacillaceae</taxon>
        <taxon>Paenibacillus</taxon>
    </lineage>
</organism>
<dbReference type="EMBL" id="NPBY01000012">
    <property type="protein sequence ID" value="PAD79351.1"/>
    <property type="molecule type" value="Genomic_DNA"/>
</dbReference>
<comment type="catalytic activity">
    <reaction evidence="8">
        <text>L-seryl-[protein] + ATP = O-phospho-L-seryl-[protein] + ADP + H(+)</text>
        <dbReference type="Rhea" id="RHEA:17989"/>
        <dbReference type="Rhea" id="RHEA-COMP:9863"/>
        <dbReference type="Rhea" id="RHEA-COMP:11604"/>
        <dbReference type="ChEBI" id="CHEBI:15378"/>
        <dbReference type="ChEBI" id="CHEBI:29999"/>
        <dbReference type="ChEBI" id="CHEBI:30616"/>
        <dbReference type="ChEBI" id="CHEBI:83421"/>
        <dbReference type="ChEBI" id="CHEBI:456216"/>
        <dbReference type="EC" id="2.7.11.1"/>
    </reaction>
</comment>
<proteinExistence type="predicted"/>
<evidence type="ECO:0000313" key="13">
    <source>
        <dbReference type="Proteomes" id="UP000215596"/>
    </source>
</evidence>
<dbReference type="Gene3D" id="3.30.200.20">
    <property type="entry name" value="Phosphorylase Kinase, domain 1"/>
    <property type="match status" value="1"/>
</dbReference>
<dbReference type="Gene3D" id="1.10.510.10">
    <property type="entry name" value="Transferase(Phosphotransferase) domain 1"/>
    <property type="match status" value="1"/>
</dbReference>
<name>A0A268F1V5_9BACL</name>
<comment type="catalytic activity">
    <reaction evidence="7">
        <text>L-threonyl-[protein] + ATP = O-phospho-L-threonyl-[protein] + ADP + H(+)</text>
        <dbReference type="Rhea" id="RHEA:46608"/>
        <dbReference type="Rhea" id="RHEA-COMP:11060"/>
        <dbReference type="Rhea" id="RHEA-COMP:11605"/>
        <dbReference type="ChEBI" id="CHEBI:15378"/>
        <dbReference type="ChEBI" id="CHEBI:30013"/>
        <dbReference type="ChEBI" id="CHEBI:30616"/>
        <dbReference type="ChEBI" id="CHEBI:61977"/>
        <dbReference type="ChEBI" id="CHEBI:456216"/>
        <dbReference type="EC" id="2.7.11.1"/>
    </reaction>
</comment>
<dbReference type="GO" id="GO:0005524">
    <property type="term" value="F:ATP binding"/>
    <property type="evidence" value="ECO:0007669"/>
    <property type="project" value="UniProtKB-UniRule"/>
</dbReference>
<evidence type="ECO:0000259" key="10">
    <source>
        <dbReference type="PROSITE" id="PS50011"/>
    </source>
</evidence>
<protein>
    <recommendedName>
        <fullName evidence="1">non-specific serine/threonine protein kinase</fullName>
        <ecNumber evidence="1">2.7.11.1</ecNumber>
    </recommendedName>
</protein>
<evidence type="ECO:0000256" key="3">
    <source>
        <dbReference type="ARBA" id="ARBA00022679"/>
    </source>
</evidence>
<dbReference type="SMART" id="SM00220">
    <property type="entry name" value="S_TKc"/>
    <property type="match status" value="1"/>
</dbReference>
<keyword evidence="3" id="KW-0808">Transferase</keyword>
<evidence type="ECO:0000256" key="9">
    <source>
        <dbReference type="PROSITE-ProRule" id="PRU10141"/>
    </source>
</evidence>
<evidence type="ECO:0000256" key="5">
    <source>
        <dbReference type="ARBA" id="ARBA00022777"/>
    </source>
</evidence>
<dbReference type="PROSITE" id="PS50011">
    <property type="entry name" value="PROTEIN_KINASE_DOM"/>
    <property type="match status" value="1"/>
</dbReference>
<dbReference type="PANTHER" id="PTHR24363">
    <property type="entry name" value="SERINE/THREONINE PROTEIN KINASE"/>
    <property type="match status" value="1"/>
</dbReference>
<evidence type="ECO:0000256" key="4">
    <source>
        <dbReference type="ARBA" id="ARBA00022741"/>
    </source>
</evidence>
<dbReference type="AlphaFoldDB" id="A0A268F1V5"/>
<evidence type="ECO:0000256" key="8">
    <source>
        <dbReference type="ARBA" id="ARBA00048679"/>
    </source>
</evidence>
<keyword evidence="5 12" id="KW-0418">Kinase</keyword>
<keyword evidence="6 9" id="KW-0067">ATP-binding</keyword>
<evidence type="ECO:0000313" key="12">
    <source>
        <dbReference type="EMBL" id="PAD79351.1"/>
    </source>
</evidence>
<dbReference type="EC" id="2.7.11.1" evidence="1"/>
<evidence type="ECO:0000256" key="7">
    <source>
        <dbReference type="ARBA" id="ARBA00047899"/>
    </source>
</evidence>
<dbReference type="Gene3D" id="3.40.50.300">
    <property type="entry name" value="P-loop containing nucleotide triphosphate hydrolases"/>
    <property type="match status" value="1"/>
</dbReference>
<dbReference type="Proteomes" id="UP000435177">
    <property type="component" value="Unassembled WGS sequence"/>
</dbReference>
<sequence>MNHPSKMEYGDVLGGRYVIERKIGEGGMSCVYLAGDLKLPGQKWAVKESVSELGMHRTVEDEASLLIKLSHPRLPRIVDFFKPDPDGYTYLVMDYIEGMTLERYFRTSRSKIGADFIVRLADQLLEVLGYLHEHDPQVIFRDLKPSNIMLTEQLEVRLIDFGIARSFKQESGEDTVKLGTVGFAAPEQYGGRQSDARSDLYGLGALLLYLCTGGNFTEWIPGVERHIRGDLPRGLVPIIRKLLQYAPEDRYPSAKEARQAVDKAARPALPAPSASRSMMAGTLVAAALGASAGVGTTHSCIALAYFLAKHYRRVAVAEMGSQSSAFSRIQEIAEGGRASAGSGRKFEIDGIHFWRQTGRAEVISLLGGSYDAVVLDLGVYRNSERLEEFLRADVPLIVGSGAEWRQHELLALSRLLADHHQPHRLYALPLAGPDALERVRKLLDTDKVYTLPLQLDPFELTSPSEQAFRHMFRHIIAEPEPRKRRFRFLRQ</sequence>
<dbReference type="InterPro" id="IPR000719">
    <property type="entry name" value="Prot_kinase_dom"/>
</dbReference>
<dbReference type="OrthoDB" id="9788659at2"/>
<evidence type="ECO:0000256" key="6">
    <source>
        <dbReference type="ARBA" id="ARBA00022840"/>
    </source>
</evidence>
<dbReference type="GO" id="GO:0004674">
    <property type="term" value="F:protein serine/threonine kinase activity"/>
    <property type="evidence" value="ECO:0007669"/>
    <property type="project" value="UniProtKB-KW"/>
</dbReference>
<feature type="domain" description="Protein kinase" evidence="10">
    <location>
        <begin position="17"/>
        <end position="269"/>
    </location>
</feature>
<dbReference type="SUPFAM" id="SSF56112">
    <property type="entry name" value="Protein kinase-like (PK-like)"/>
    <property type="match status" value="1"/>
</dbReference>
<comment type="caution">
    <text evidence="12">The sequence shown here is derived from an EMBL/GenBank/DDBJ whole genome shotgun (WGS) entry which is preliminary data.</text>
</comment>
<evidence type="ECO:0000313" key="11">
    <source>
        <dbReference type="EMBL" id="MUG65914.1"/>
    </source>
</evidence>
<evidence type="ECO:0000256" key="2">
    <source>
        <dbReference type="ARBA" id="ARBA00022527"/>
    </source>
</evidence>
<keyword evidence="14" id="KW-1185">Reference proteome</keyword>
<dbReference type="CDD" id="cd14014">
    <property type="entry name" value="STKc_PknB_like"/>
    <property type="match status" value="1"/>
</dbReference>
<dbReference type="EMBL" id="WOAA01000004">
    <property type="protein sequence ID" value="MUG65914.1"/>
    <property type="molecule type" value="Genomic_DNA"/>
</dbReference>
<accession>A0A268F1V5</accession>
<dbReference type="InterPro" id="IPR027417">
    <property type="entry name" value="P-loop_NTPase"/>
</dbReference>
<dbReference type="PROSITE" id="PS00107">
    <property type="entry name" value="PROTEIN_KINASE_ATP"/>
    <property type="match status" value="1"/>
</dbReference>